<dbReference type="GO" id="GO:0003713">
    <property type="term" value="F:transcription coactivator activity"/>
    <property type="evidence" value="ECO:0007669"/>
    <property type="project" value="TreeGrafter"/>
</dbReference>
<dbReference type="PANTHER" id="PTHR22793:SF12">
    <property type="entry name" value="MYOCARDIN-RELATED TRANSCRIPTION FACTOR, ISOFORM H"/>
    <property type="match status" value="1"/>
</dbReference>
<dbReference type="OrthoDB" id="197676at2759"/>
<name>A0A5B7EVY7_PORTR</name>
<feature type="compositionally biased region" description="Low complexity" evidence="1">
    <location>
        <begin position="14"/>
        <end position="36"/>
    </location>
</feature>
<dbReference type="InterPro" id="IPR043451">
    <property type="entry name" value="Myocardin-like"/>
</dbReference>
<dbReference type="EMBL" id="VSRR010004205">
    <property type="protein sequence ID" value="MPC38901.1"/>
    <property type="molecule type" value="Genomic_DNA"/>
</dbReference>
<feature type="compositionally biased region" description="Basic residues" evidence="1">
    <location>
        <begin position="82"/>
        <end position="97"/>
    </location>
</feature>
<dbReference type="Proteomes" id="UP000324222">
    <property type="component" value="Unassembled WGS sequence"/>
</dbReference>
<protein>
    <submittedName>
        <fullName evidence="2">Uncharacterized protein</fullName>
    </submittedName>
</protein>
<reference evidence="2 3" key="1">
    <citation type="submission" date="2019-05" db="EMBL/GenBank/DDBJ databases">
        <title>Another draft genome of Portunus trituberculatus and its Hox gene families provides insights of decapod evolution.</title>
        <authorList>
            <person name="Jeong J.-H."/>
            <person name="Song I."/>
            <person name="Kim S."/>
            <person name="Choi T."/>
            <person name="Kim D."/>
            <person name="Ryu S."/>
            <person name="Kim W."/>
        </authorList>
    </citation>
    <scope>NUCLEOTIDE SEQUENCE [LARGE SCALE GENOMIC DNA]</scope>
    <source>
        <tissue evidence="2">Muscle</tissue>
    </source>
</reference>
<feature type="region of interest" description="Disordered" evidence="1">
    <location>
        <begin position="1"/>
        <end position="98"/>
    </location>
</feature>
<comment type="caution">
    <text evidence="2">The sequence shown here is derived from an EMBL/GenBank/DDBJ whole genome shotgun (WGS) entry which is preliminary data.</text>
</comment>
<evidence type="ECO:0000256" key="1">
    <source>
        <dbReference type="SAM" id="MobiDB-lite"/>
    </source>
</evidence>
<evidence type="ECO:0000313" key="2">
    <source>
        <dbReference type="EMBL" id="MPC38901.1"/>
    </source>
</evidence>
<keyword evidence="3" id="KW-1185">Reference proteome</keyword>
<sequence>MATVITRPPPPTAPVASPSLTSTTSSLSPLSSLASPPQHPLLPSPQASTLTQTLFVARTPLPHALTTPPLQNSAPGKDQSKSRKKSKVKSQPKARTIKFHEYKGPPSAVKREASSNNQAETSYDILLQQQQLFLQCQLELKQKIQAKLDYAVVYSILFPELNPQEVRQRSPLIGRYSSSLPLGLILQHHLLDR</sequence>
<dbReference type="AlphaFoldDB" id="A0A5B7EVY7"/>
<dbReference type="GO" id="GO:0045944">
    <property type="term" value="P:positive regulation of transcription by RNA polymerase II"/>
    <property type="evidence" value="ECO:0007669"/>
    <property type="project" value="TreeGrafter"/>
</dbReference>
<feature type="compositionally biased region" description="Low complexity" evidence="1">
    <location>
        <begin position="59"/>
        <end position="70"/>
    </location>
</feature>
<accession>A0A5B7EVY7</accession>
<proteinExistence type="predicted"/>
<evidence type="ECO:0000313" key="3">
    <source>
        <dbReference type="Proteomes" id="UP000324222"/>
    </source>
</evidence>
<organism evidence="2 3">
    <name type="scientific">Portunus trituberculatus</name>
    <name type="common">Swimming crab</name>
    <name type="synonym">Neptunus trituberculatus</name>
    <dbReference type="NCBI Taxonomy" id="210409"/>
    <lineage>
        <taxon>Eukaryota</taxon>
        <taxon>Metazoa</taxon>
        <taxon>Ecdysozoa</taxon>
        <taxon>Arthropoda</taxon>
        <taxon>Crustacea</taxon>
        <taxon>Multicrustacea</taxon>
        <taxon>Malacostraca</taxon>
        <taxon>Eumalacostraca</taxon>
        <taxon>Eucarida</taxon>
        <taxon>Decapoda</taxon>
        <taxon>Pleocyemata</taxon>
        <taxon>Brachyura</taxon>
        <taxon>Eubrachyura</taxon>
        <taxon>Portunoidea</taxon>
        <taxon>Portunidae</taxon>
        <taxon>Portuninae</taxon>
        <taxon>Portunus</taxon>
    </lineage>
</organism>
<gene>
    <name evidence="2" type="ORF">E2C01_032418</name>
</gene>
<dbReference type="GO" id="GO:0005634">
    <property type="term" value="C:nucleus"/>
    <property type="evidence" value="ECO:0007669"/>
    <property type="project" value="TreeGrafter"/>
</dbReference>
<dbReference type="PANTHER" id="PTHR22793">
    <property type="entry name" value="MYOCARDIN-RELATED TRANSCRIPTION FACTOR-RELATED"/>
    <property type="match status" value="1"/>
</dbReference>